<feature type="domain" description="Phage tail tape measure protein" evidence="2">
    <location>
        <begin position="114"/>
        <end position="295"/>
    </location>
</feature>
<gene>
    <name evidence="3" type="ORF">VIS19158_09139</name>
</gene>
<evidence type="ECO:0000256" key="1">
    <source>
        <dbReference type="SAM" id="MobiDB-lite"/>
    </source>
</evidence>
<dbReference type="NCBIfam" id="TIGR01760">
    <property type="entry name" value="tape_meas_TP901"/>
    <property type="match status" value="1"/>
</dbReference>
<evidence type="ECO:0000313" key="3">
    <source>
        <dbReference type="EMBL" id="EGU38360.1"/>
    </source>
</evidence>
<organism evidence="3 4">
    <name type="scientific">Vibrio scophthalmi LMG 19158</name>
    <dbReference type="NCBI Taxonomy" id="870967"/>
    <lineage>
        <taxon>Bacteria</taxon>
        <taxon>Pseudomonadati</taxon>
        <taxon>Pseudomonadota</taxon>
        <taxon>Gammaproteobacteria</taxon>
        <taxon>Vibrionales</taxon>
        <taxon>Vibrionaceae</taxon>
        <taxon>Vibrio</taxon>
    </lineage>
</organism>
<dbReference type="EMBL" id="AFWE01000082">
    <property type="protein sequence ID" value="EGU38360.1"/>
    <property type="molecule type" value="Genomic_DNA"/>
</dbReference>
<feature type="region of interest" description="Disordered" evidence="1">
    <location>
        <begin position="462"/>
        <end position="493"/>
    </location>
</feature>
<dbReference type="InterPro" id="IPR010090">
    <property type="entry name" value="Phage_tape_meas"/>
</dbReference>
<dbReference type="Pfam" id="PF10145">
    <property type="entry name" value="PhageMin_Tail"/>
    <property type="match status" value="1"/>
</dbReference>
<accession>F9RME4</accession>
<evidence type="ECO:0000259" key="2">
    <source>
        <dbReference type="Pfam" id="PF10145"/>
    </source>
</evidence>
<dbReference type="Proteomes" id="UP000004349">
    <property type="component" value="Unassembled WGS sequence"/>
</dbReference>
<evidence type="ECO:0000313" key="4">
    <source>
        <dbReference type="Proteomes" id="UP000004349"/>
    </source>
</evidence>
<name>F9RME4_9VIBR</name>
<dbReference type="RefSeq" id="WP_005594656.1">
    <property type="nucleotide sequence ID" value="NZ_AFWE01000082.1"/>
</dbReference>
<sequence length="660" mass="69894">MSSELNASIRLNLTGNLTERSRLYQREMKSMARETRLSFQIMNTASKQAMRGINAGLDSMGSRYAGFAASLAGGISFRNAVTLEQRMARIGVNAGISTEKIKALQEQVYQSAMNRNIAADPSEILSAIEKIASRTGDLEFARKNVEALGQAIQATGAMGIDIGGLAADLRKLDIDDVSRSINILSSQGNEGAFELKDLAQFGPRLLSAYSAAGRRGESAITELGAAMQVLVSSTGSPDMAATAFESLLNELQNPQKQKQLAMSGIKLYEKNEQRKDILRSLPEIMTDVVTKFDGNMVRIGMIFGDEARRGFSDISSEMKNKGKVEGFNKFMDMDFDFNKSRNDAATMAQTTASGLQRLSTSWDYFILNQLNEPLNELADTLHGVSTETMQSAYNIGKWVAAIGGATLIMRKIGVFKGASWLWNRYRKGKNGGPLGGMGELGSMGVQRVFVVNMPGSGFGGGYGGGDYGGRRRDRLGQRRPQLGGPNSNPLRLGGPDFSVLDGAFDGPNNKGGRFNALRNSRASRMLMANSGGRVFGLLGGGVQLADVAMNGGDASDVGSATGSMGGGWLGAKLGASIGTFIAPGLGTAIGGVLGGLVGSFSGSQIGDYAGSFFEGKPQEVQGEVKVIVEDKRTSIESVTSSSPGMNFSAYAGSDLGFFGG</sequence>
<protein>
    <submittedName>
        <fullName evidence="3">Phage tail tape measure family protein</fullName>
    </submittedName>
</protein>
<comment type="caution">
    <text evidence="3">The sequence shown here is derived from an EMBL/GenBank/DDBJ whole genome shotgun (WGS) entry which is preliminary data.</text>
</comment>
<proteinExistence type="predicted"/>
<dbReference type="PANTHER" id="PTHR21525:SF9">
    <property type="entry name" value="CHANNEL_COLICIN DOMAIN-CONTAINING PROTEIN"/>
    <property type="match status" value="1"/>
</dbReference>
<dbReference type="AlphaFoldDB" id="F9RME4"/>
<dbReference type="eggNOG" id="COG5283">
    <property type="taxonomic scope" value="Bacteria"/>
</dbReference>
<reference evidence="3 4" key="1">
    <citation type="journal article" date="2012" name="Int. J. Syst. Evol. Microbiol.">
        <title>Vibrio caribbeanicus sp. nov., isolated from the marine sponge Scleritoderma cyanea.</title>
        <authorList>
            <person name="Hoffmann M."/>
            <person name="Monday S.R."/>
            <person name="Allard M.W."/>
            <person name="Strain E.A."/>
            <person name="Whittaker P."/>
            <person name="Naum M."/>
            <person name="McCarthy P.J."/>
            <person name="Lopez J.V."/>
            <person name="Fischer M."/>
            <person name="Brown E.W."/>
        </authorList>
    </citation>
    <scope>NUCLEOTIDE SEQUENCE [LARGE SCALE GENOMIC DNA]</scope>
    <source>
        <strain evidence="3 4">LMG 19158</strain>
    </source>
</reference>
<dbReference type="PANTHER" id="PTHR21525">
    <property type="entry name" value="MOTILE SPERM PROTEIN"/>
    <property type="match status" value="1"/>
</dbReference>